<evidence type="ECO:0000256" key="1">
    <source>
        <dbReference type="SAM" id="MobiDB-lite"/>
    </source>
</evidence>
<dbReference type="EMBL" id="JBFOHL010000003">
    <property type="protein sequence ID" value="MEW9623527.1"/>
    <property type="molecule type" value="Genomic_DNA"/>
</dbReference>
<organism evidence="2 3">
    <name type="scientific">Rhodanobacter geophilus</name>
    <dbReference type="NCBI Taxonomy" id="3162488"/>
    <lineage>
        <taxon>Bacteria</taxon>
        <taxon>Pseudomonadati</taxon>
        <taxon>Pseudomonadota</taxon>
        <taxon>Gammaproteobacteria</taxon>
        <taxon>Lysobacterales</taxon>
        <taxon>Rhodanobacteraceae</taxon>
        <taxon>Rhodanobacter</taxon>
    </lineage>
</organism>
<evidence type="ECO:0000313" key="3">
    <source>
        <dbReference type="Proteomes" id="UP001556170"/>
    </source>
</evidence>
<dbReference type="Gene3D" id="3.90.1150.200">
    <property type="match status" value="1"/>
</dbReference>
<dbReference type="Proteomes" id="UP001556170">
    <property type="component" value="Unassembled WGS sequence"/>
</dbReference>
<reference evidence="2 3" key="1">
    <citation type="submission" date="2024-06" db="EMBL/GenBank/DDBJ databases">
        <authorList>
            <person name="Woo H."/>
        </authorList>
    </citation>
    <scope>NUCLEOTIDE SEQUENCE [LARGE SCALE GENOMIC DNA]</scope>
    <source>
        <strain evidence="2 3">S2-g</strain>
    </source>
</reference>
<protein>
    <submittedName>
        <fullName evidence="2">Iron chaperone</fullName>
    </submittedName>
</protein>
<sequence>MSPIAKKNVAKKNPGKTAAASGKKATFSVEEKAAMKAYAQELKAQARADRTREDGEREVLAAIAAMPEADRALAGRVHALVKAHAPALVPKTWYGMPAYALDDKVVCFFKDAQKFKDRYATFGFNDKAALDDGAMWPTAFALKAMNADVEKRIAALLKKALG</sequence>
<proteinExistence type="predicted"/>
<name>A0ABV3QLP3_9GAMM</name>
<feature type="compositionally biased region" description="Low complexity" evidence="1">
    <location>
        <begin position="15"/>
        <end position="24"/>
    </location>
</feature>
<keyword evidence="3" id="KW-1185">Reference proteome</keyword>
<dbReference type="SUPFAM" id="SSF159888">
    <property type="entry name" value="YdhG-like"/>
    <property type="match status" value="1"/>
</dbReference>
<accession>A0ABV3QLP3</accession>
<evidence type="ECO:0000313" key="2">
    <source>
        <dbReference type="EMBL" id="MEW9623527.1"/>
    </source>
</evidence>
<gene>
    <name evidence="2" type="ORF">ABQJ56_04745</name>
</gene>
<feature type="region of interest" description="Disordered" evidence="1">
    <location>
        <begin position="1"/>
        <end position="24"/>
    </location>
</feature>
<dbReference type="RefSeq" id="WP_367843836.1">
    <property type="nucleotide sequence ID" value="NZ_JBFOHL010000003.1"/>
</dbReference>
<comment type="caution">
    <text evidence="2">The sequence shown here is derived from an EMBL/GenBank/DDBJ whole genome shotgun (WGS) entry which is preliminary data.</text>
</comment>